<comment type="caution">
    <text evidence="4">The sequence shown here is derived from an EMBL/GenBank/DDBJ whole genome shotgun (WGS) entry which is preliminary data.</text>
</comment>
<dbReference type="Gene3D" id="1.25.40.20">
    <property type="entry name" value="Ankyrin repeat-containing domain"/>
    <property type="match status" value="2"/>
</dbReference>
<feature type="repeat" description="ANK" evidence="3">
    <location>
        <begin position="162"/>
        <end position="194"/>
    </location>
</feature>
<evidence type="ECO:0000256" key="3">
    <source>
        <dbReference type="PROSITE-ProRule" id="PRU00023"/>
    </source>
</evidence>
<dbReference type="PRINTS" id="PR01415">
    <property type="entry name" value="ANKYRIN"/>
</dbReference>
<dbReference type="PANTHER" id="PTHR24171:SF9">
    <property type="entry name" value="ANKYRIN REPEAT DOMAIN-CONTAINING PROTEIN 39"/>
    <property type="match status" value="1"/>
</dbReference>
<feature type="repeat" description="ANK" evidence="3">
    <location>
        <begin position="66"/>
        <end position="98"/>
    </location>
</feature>
<proteinExistence type="predicted"/>
<dbReference type="PROSITE" id="PS50297">
    <property type="entry name" value="ANK_REP_REGION"/>
    <property type="match status" value="4"/>
</dbReference>
<evidence type="ECO:0000256" key="1">
    <source>
        <dbReference type="ARBA" id="ARBA00022737"/>
    </source>
</evidence>
<accession>A0A9X0WCP7</accession>
<dbReference type="EMBL" id="NRRY01000042">
    <property type="protein sequence ID" value="MBK1620553.1"/>
    <property type="molecule type" value="Genomic_DNA"/>
</dbReference>
<dbReference type="SUPFAM" id="SSF48403">
    <property type="entry name" value="Ankyrin repeat"/>
    <property type="match status" value="1"/>
</dbReference>
<dbReference type="Proteomes" id="UP001138768">
    <property type="component" value="Unassembled WGS sequence"/>
</dbReference>
<dbReference type="PROSITE" id="PS50088">
    <property type="entry name" value="ANK_REPEAT"/>
    <property type="match status" value="4"/>
</dbReference>
<keyword evidence="1" id="KW-0677">Repeat</keyword>
<name>A0A9X0WCP7_9GAMM</name>
<evidence type="ECO:0008006" key="6">
    <source>
        <dbReference type="Google" id="ProtNLM"/>
    </source>
</evidence>
<sequence length="222" mass="23625">MSLPRSSPRSLLRALVIALALIGLLTGCDEPPQPTVNLYRAVHSGDLDQIKRHLFWKTDINQPGPDGDHPLHVAVSQGRVVIARELLSHGARIDARDALGRTPLHVALANGKIQAAQLLLERGADDDLQALLLDLANAQALDRDSIELLSARGVDLNAANSKGQTPLHLAVAAANLKLAKQLISAGAKVNLADNSGKTALEIAEEQGEPTLVTLLEQYGAER</sequence>
<feature type="repeat" description="ANK" evidence="3">
    <location>
        <begin position="99"/>
        <end position="131"/>
    </location>
</feature>
<dbReference type="SMART" id="SM00248">
    <property type="entry name" value="ANK"/>
    <property type="match status" value="3"/>
</dbReference>
<protein>
    <recommendedName>
        <fullName evidence="6">Ankyrin repeat domain-containing protein</fullName>
    </recommendedName>
</protein>
<evidence type="ECO:0000313" key="4">
    <source>
        <dbReference type="EMBL" id="MBK1620553.1"/>
    </source>
</evidence>
<evidence type="ECO:0000256" key="2">
    <source>
        <dbReference type="ARBA" id="ARBA00023043"/>
    </source>
</evidence>
<evidence type="ECO:0000313" key="5">
    <source>
        <dbReference type="Proteomes" id="UP001138768"/>
    </source>
</evidence>
<dbReference type="InterPro" id="IPR036770">
    <property type="entry name" value="Ankyrin_rpt-contain_sf"/>
</dbReference>
<feature type="repeat" description="ANK" evidence="3">
    <location>
        <begin position="195"/>
        <end position="222"/>
    </location>
</feature>
<dbReference type="PROSITE" id="PS51257">
    <property type="entry name" value="PROKAR_LIPOPROTEIN"/>
    <property type="match status" value="1"/>
</dbReference>
<dbReference type="Pfam" id="PF12796">
    <property type="entry name" value="Ank_2"/>
    <property type="match status" value="2"/>
</dbReference>
<gene>
    <name evidence="4" type="ORF">CKO42_19390</name>
</gene>
<dbReference type="AlphaFoldDB" id="A0A9X0WCP7"/>
<dbReference type="PANTHER" id="PTHR24171">
    <property type="entry name" value="ANKYRIN REPEAT DOMAIN-CONTAINING PROTEIN 39-RELATED"/>
    <property type="match status" value="1"/>
</dbReference>
<keyword evidence="2 3" id="KW-0040">ANK repeat</keyword>
<organism evidence="4 5">
    <name type="scientific">Lamprobacter modestohalophilus</name>
    <dbReference type="NCBI Taxonomy" id="1064514"/>
    <lineage>
        <taxon>Bacteria</taxon>
        <taxon>Pseudomonadati</taxon>
        <taxon>Pseudomonadota</taxon>
        <taxon>Gammaproteobacteria</taxon>
        <taxon>Chromatiales</taxon>
        <taxon>Chromatiaceae</taxon>
        <taxon>Lamprobacter</taxon>
    </lineage>
</organism>
<dbReference type="InterPro" id="IPR002110">
    <property type="entry name" value="Ankyrin_rpt"/>
</dbReference>
<keyword evidence="5" id="KW-1185">Reference proteome</keyword>
<reference evidence="4 5" key="1">
    <citation type="journal article" date="2020" name="Microorganisms">
        <title>Osmotic Adaptation and Compatible Solute Biosynthesis of Phototrophic Bacteria as Revealed from Genome Analyses.</title>
        <authorList>
            <person name="Imhoff J.F."/>
            <person name="Rahn T."/>
            <person name="Kunzel S."/>
            <person name="Keller A."/>
            <person name="Neulinger S.C."/>
        </authorList>
    </citation>
    <scope>NUCLEOTIDE SEQUENCE [LARGE SCALE GENOMIC DNA]</scope>
    <source>
        <strain evidence="4 5">DSM 25653</strain>
    </source>
</reference>